<reference evidence="2" key="1">
    <citation type="submission" date="2023-07" db="EMBL/GenBank/DDBJ databases">
        <title>Black Yeasts Isolated from many extreme environments.</title>
        <authorList>
            <person name="Coleine C."/>
            <person name="Stajich J.E."/>
            <person name="Selbmann L."/>
        </authorList>
    </citation>
    <scope>NUCLEOTIDE SEQUENCE</scope>
    <source>
        <strain evidence="2">CCFEE 5485</strain>
    </source>
</reference>
<dbReference type="Proteomes" id="UP001274830">
    <property type="component" value="Unassembled WGS sequence"/>
</dbReference>
<dbReference type="Gene3D" id="3.30.70.100">
    <property type="match status" value="1"/>
</dbReference>
<proteinExistence type="predicted"/>
<sequence length="327" mass="36126">MRCTIHTNSQDSNKDNNRTHTPMAPVTIHLVILNDEKSFLAALKNLSKDQRPIYVGKAHHWTVQPEDLSVKALLGDDSRMIKWEYAILDHIVNSDDALALPAGLAEHIKHKWSISAHVPPGMLEHYLSGAAERANPTGPTLPTGWSSIDHSGLDASIPPPDLVDSLALKSHAFGSDRKKDPPVVLKDFIRTFGTKHTGPIQMLNLDSCLPGQRPRFYDYITAFQTSLGARYGGAGLPLQNVTDWSSRATEGEMTIAEAERSVMGYGSAEGEKVGWEDTALVWYPSIWHFGKLLDDPEYAEADRKFKRGVLRDGPIMCCTEIVVGYAD</sequence>
<feature type="compositionally biased region" description="Polar residues" evidence="1">
    <location>
        <begin position="1"/>
        <end position="11"/>
    </location>
</feature>
<protein>
    <submittedName>
        <fullName evidence="2">Uncharacterized protein</fullName>
    </submittedName>
</protein>
<name>A0AAE0WNL6_9PEZI</name>
<gene>
    <name evidence="2" type="ORF">LTR78_005013</name>
</gene>
<organism evidence="2 3">
    <name type="scientific">Recurvomyces mirabilis</name>
    <dbReference type="NCBI Taxonomy" id="574656"/>
    <lineage>
        <taxon>Eukaryota</taxon>
        <taxon>Fungi</taxon>
        <taxon>Dikarya</taxon>
        <taxon>Ascomycota</taxon>
        <taxon>Pezizomycotina</taxon>
        <taxon>Dothideomycetes</taxon>
        <taxon>Dothideomycetidae</taxon>
        <taxon>Mycosphaerellales</taxon>
        <taxon>Teratosphaeriaceae</taxon>
        <taxon>Recurvomyces</taxon>
    </lineage>
</organism>
<accession>A0AAE0WNL6</accession>
<feature type="region of interest" description="Disordered" evidence="1">
    <location>
        <begin position="1"/>
        <end position="20"/>
    </location>
</feature>
<dbReference type="AlphaFoldDB" id="A0AAE0WNL6"/>
<dbReference type="PANTHER" id="PTHR40257:SF1">
    <property type="entry name" value="DUF1330 DOMAIN-CONTAINING PROTEIN"/>
    <property type="match status" value="1"/>
</dbReference>
<evidence type="ECO:0000256" key="1">
    <source>
        <dbReference type="SAM" id="MobiDB-lite"/>
    </source>
</evidence>
<dbReference type="PANTHER" id="PTHR40257">
    <property type="match status" value="1"/>
</dbReference>
<keyword evidence="3" id="KW-1185">Reference proteome</keyword>
<comment type="caution">
    <text evidence="2">The sequence shown here is derived from an EMBL/GenBank/DDBJ whole genome shotgun (WGS) entry which is preliminary data.</text>
</comment>
<dbReference type="EMBL" id="JAUTXT010000016">
    <property type="protein sequence ID" value="KAK3675079.1"/>
    <property type="molecule type" value="Genomic_DNA"/>
</dbReference>
<evidence type="ECO:0000313" key="2">
    <source>
        <dbReference type="EMBL" id="KAK3675079.1"/>
    </source>
</evidence>
<evidence type="ECO:0000313" key="3">
    <source>
        <dbReference type="Proteomes" id="UP001274830"/>
    </source>
</evidence>